<dbReference type="InterPro" id="IPR009080">
    <property type="entry name" value="tRNAsynth_Ia_anticodon-bd"/>
</dbReference>
<keyword evidence="7 9" id="KW-0030">Aminoacyl-tRNA synthetase</keyword>
<reference evidence="15 16" key="1">
    <citation type="submission" date="2020-01" db="EMBL/GenBank/DDBJ databases">
        <title>Whole genome sequence of Heliobacterium gestii DSM 11169.</title>
        <authorList>
            <person name="Kyndt J.A."/>
            <person name="Meyer T.E."/>
        </authorList>
    </citation>
    <scope>NUCLEOTIDE SEQUENCE [LARGE SCALE GENOMIC DNA]</scope>
    <source>
        <strain evidence="15 16">DSM 11169</strain>
    </source>
</reference>
<dbReference type="Gene3D" id="3.10.20.590">
    <property type="match status" value="1"/>
</dbReference>
<accession>A0A845LCX0</accession>
<comment type="caution">
    <text evidence="15">The sequence shown here is derived from an EMBL/GenBank/DDBJ whole genome shotgun (WGS) entry which is preliminary data.</text>
</comment>
<keyword evidence="16" id="KW-1185">Reference proteome</keyword>
<dbReference type="PROSITE" id="PS00178">
    <property type="entry name" value="AA_TRNA_LIGASE_I"/>
    <property type="match status" value="1"/>
</dbReference>
<evidence type="ECO:0000256" key="9">
    <source>
        <dbReference type="HAMAP-Rule" id="MF_00049"/>
    </source>
</evidence>
<dbReference type="AlphaFoldDB" id="A0A845LCX0"/>
<feature type="short sequence motif" description="'HIGH' region" evidence="9">
    <location>
        <begin position="42"/>
        <end position="52"/>
    </location>
</feature>
<dbReference type="InterPro" id="IPR015413">
    <property type="entry name" value="Methionyl/Leucyl_tRNA_Synth"/>
</dbReference>
<dbReference type="CDD" id="cd00812">
    <property type="entry name" value="LeuRS_core"/>
    <property type="match status" value="1"/>
</dbReference>
<evidence type="ECO:0000259" key="13">
    <source>
        <dbReference type="Pfam" id="PF09334"/>
    </source>
</evidence>
<dbReference type="CDD" id="cd07958">
    <property type="entry name" value="Anticodon_Ia_Leu_BEm"/>
    <property type="match status" value="1"/>
</dbReference>
<dbReference type="EC" id="6.1.1.4" evidence="9"/>
<protein>
    <recommendedName>
        <fullName evidence="9">Leucine--tRNA ligase</fullName>
        <ecNumber evidence="9">6.1.1.4</ecNumber>
    </recommendedName>
    <alternativeName>
        <fullName evidence="9">Leucyl-tRNA synthetase</fullName>
        <shortName evidence="9">LeuRS</shortName>
    </alternativeName>
</protein>
<dbReference type="PRINTS" id="PR00985">
    <property type="entry name" value="TRNASYNTHLEU"/>
</dbReference>
<keyword evidence="4 9" id="KW-0547">Nucleotide-binding</keyword>
<dbReference type="InterPro" id="IPR002300">
    <property type="entry name" value="aa-tRNA-synth_Ia"/>
</dbReference>
<evidence type="ECO:0000256" key="5">
    <source>
        <dbReference type="ARBA" id="ARBA00022840"/>
    </source>
</evidence>
<dbReference type="PANTHER" id="PTHR43740:SF2">
    <property type="entry name" value="LEUCINE--TRNA LIGASE, MITOCHONDRIAL"/>
    <property type="match status" value="1"/>
</dbReference>
<evidence type="ECO:0000256" key="8">
    <source>
        <dbReference type="ARBA" id="ARBA00047469"/>
    </source>
</evidence>
<dbReference type="RefSeq" id="WP_161260893.1">
    <property type="nucleotide sequence ID" value="NZ_JAFBDC010000006.1"/>
</dbReference>
<evidence type="ECO:0000259" key="12">
    <source>
        <dbReference type="Pfam" id="PF08264"/>
    </source>
</evidence>
<dbReference type="InterPro" id="IPR025709">
    <property type="entry name" value="Leu_tRNA-synth_edit"/>
</dbReference>
<evidence type="ECO:0000256" key="3">
    <source>
        <dbReference type="ARBA" id="ARBA00022598"/>
    </source>
</evidence>
<evidence type="ECO:0000313" key="16">
    <source>
        <dbReference type="Proteomes" id="UP000471031"/>
    </source>
</evidence>
<keyword evidence="5 9" id="KW-0067">ATP-binding</keyword>
<dbReference type="SUPFAM" id="SSF50677">
    <property type="entry name" value="ValRS/IleRS/LeuRS editing domain"/>
    <property type="match status" value="1"/>
</dbReference>
<dbReference type="GO" id="GO:0006429">
    <property type="term" value="P:leucyl-tRNA aminoacylation"/>
    <property type="evidence" value="ECO:0007669"/>
    <property type="project" value="UniProtKB-UniRule"/>
</dbReference>
<evidence type="ECO:0000256" key="4">
    <source>
        <dbReference type="ARBA" id="ARBA00022741"/>
    </source>
</evidence>
<feature type="domain" description="Methionyl/Leucyl tRNA synthetase" evidence="13">
    <location>
        <begin position="41"/>
        <end position="181"/>
    </location>
</feature>
<evidence type="ECO:0000259" key="11">
    <source>
        <dbReference type="Pfam" id="PF00133"/>
    </source>
</evidence>
<proteinExistence type="inferred from homology"/>
<dbReference type="Gene3D" id="1.10.730.10">
    <property type="entry name" value="Isoleucyl-tRNA Synthetase, Domain 1"/>
    <property type="match status" value="1"/>
</dbReference>
<gene>
    <name evidence="9" type="primary">leuS</name>
    <name evidence="15" type="ORF">GTO89_04620</name>
</gene>
<dbReference type="FunFam" id="1.10.730.10:FF:000002">
    <property type="entry name" value="Leucine--tRNA ligase"/>
    <property type="match status" value="2"/>
</dbReference>
<keyword evidence="2 9" id="KW-0963">Cytoplasm</keyword>
<feature type="domain" description="Methionyl/Valyl/Leucyl/Isoleucyl-tRNA synthetase anticodon-binding" evidence="12">
    <location>
        <begin position="694"/>
        <end position="820"/>
    </location>
</feature>
<feature type="short sequence motif" description="'KMSKS' region" evidence="9">
    <location>
        <begin position="586"/>
        <end position="590"/>
    </location>
</feature>
<dbReference type="GO" id="GO:0005524">
    <property type="term" value="F:ATP binding"/>
    <property type="evidence" value="ECO:0007669"/>
    <property type="project" value="UniProtKB-UniRule"/>
</dbReference>
<dbReference type="Pfam" id="PF08264">
    <property type="entry name" value="Anticodon_1"/>
    <property type="match status" value="1"/>
</dbReference>
<evidence type="ECO:0000256" key="1">
    <source>
        <dbReference type="ARBA" id="ARBA00005594"/>
    </source>
</evidence>
<dbReference type="InterPro" id="IPR014729">
    <property type="entry name" value="Rossmann-like_a/b/a_fold"/>
</dbReference>
<dbReference type="GO" id="GO:0002161">
    <property type="term" value="F:aminoacyl-tRNA deacylase activity"/>
    <property type="evidence" value="ECO:0007669"/>
    <property type="project" value="InterPro"/>
</dbReference>
<dbReference type="InterPro" id="IPR013155">
    <property type="entry name" value="M/V/L/I-tRNA-synth_anticd-bd"/>
</dbReference>
<dbReference type="Gene3D" id="3.40.50.620">
    <property type="entry name" value="HUPs"/>
    <property type="match status" value="2"/>
</dbReference>
<dbReference type="EMBL" id="WXEX01000003">
    <property type="protein sequence ID" value="MZP42325.1"/>
    <property type="molecule type" value="Genomic_DNA"/>
</dbReference>
<dbReference type="SUPFAM" id="SSF47323">
    <property type="entry name" value="Anticodon-binding domain of a subclass of class I aminoacyl-tRNA synthetases"/>
    <property type="match status" value="1"/>
</dbReference>
<dbReference type="GO" id="GO:0004823">
    <property type="term" value="F:leucine-tRNA ligase activity"/>
    <property type="evidence" value="ECO:0007669"/>
    <property type="project" value="UniProtKB-UniRule"/>
</dbReference>
<feature type="domain" description="Aminoacyl-tRNA synthetase class Ia" evidence="11">
    <location>
        <begin position="425"/>
        <end position="626"/>
    </location>
</feature>
<dbReference type="FunFam" id="3.40.50.620:FF:000056">
    <property type="entry name" value="Leucine--tRNA ligase"/>
    <property type="match status" value="1"/>
</dbReference>
<comment type="subcellular location">
    <subcellularLocation>
        <location evidence="9">Cytoplasm</location>
    </subcellularLocation>
</comment>
<dbReference type="InterPro" id="IPR009008">
    <property type="entry name" value="Val/Leu/Ile-tRNA-synth_edit"/>
</dbReference>
<dbReference type="Pfam" id="PF09334">
    <property type="entry name" value="tRNA-synt_1g"/>
    <property type="match status" value="1"/>
</dbReference>
<evidence type="ECO:0000256" key="10">
    <source>
        <dbReference type="RuleBase" id="RU363035"/>
    </source>
</evidence>
<evidence type="ECO:0000259" key="14">
    <source>
        <dbReference type="Pfam" id="PF13603"/>
    </source>
</evidence>
<dbReference type="NCBIfam" id="TIGR00396">
    <property type="entry name" value="leuS_bact"/>
    <property type="match status" value="1"/>
</dbReference>
<dbReference type="FunFam" id="3.40.50.620:FF:000003">
    <property type="entry name" value="Leucine--tRNA ligase"/>
    <property type="match status" value="1"/>
</dbReference>
<dbReference type="SUPFAM" id="SSF52374">
    <property type="entry name" value="Nucleotidylyl transferase"/>
    <property type="match status" value="1"/>
</dbReference>
<feature type="binding site" evidence="9">
    <location>
        <position position="589"/>
    </location>
    <ligand>
        <name>ATP</name>
        <dbReference type="ChEBI" id="CHEBI:30616"/>
    </ligand>
</feature>
<dbReference type="OrthoDB" id="9810365at2"/>
<keyword evidence="6 9" id="KW-0648">Protein biosynthesis</keyword>
<name>A0A845LCX0_HELGE</name>
<dbReference type="HAMAP" id="MF_00049_B">
    <property type="entry name" value="Leu_tRNA_synth_B"/>
    <property type="match status" value="1"/>
</dbReference>
<sequence length="859" mass="97453">MQERYDYQQIEAKWQKHWADHDMFRLQQEPGRPKYYCLEMFPYPSGNLHMGHVRVYSIGDVVARFKTMQGYNVLHPMGWDAFGLPAENAAIKHKVPPADWTWSNIANMRRQLQSMGISYDWEREVATCHPDYYKWTQWLFLQLYKAGLAYKKKANVNWCPDCATVLANEQVVDGLCERCDATVEKKALEQWFFRITDYAQRLLDDLNKLPGWPDKVKTMQENWIGRSEGVEADFALENPVGAVDKLTVYTTRQDTIFGVTYMVLAPEHPAVESLVSGNPREVELRAFIKKVLGQSEMDRTANDTEKEGVFTGHYCINPLTGDKVAVYLANYVLVDYGTGAVMGVPAHDQRDFEFATKYNIPMKVVIQPEGLPDLDVEEMDHAYEEEGRLVRSGEFDGLINTQALDVIADKLEREGKGVRKVNYRLRDWLISRQRYWGAPIPVIYCEKCGEVAVPDEQLPVMLPTDVEFTPSGESPLTTRPDFYECTCPQCGGKGRRETDTMDTFVCSSWYFLRYCTPKDKDHAFLKEDVDYWMNVDQYIGGVEHAILHLMYARFFTKVLYDLKLVKVEEPFENLLTQGMVLMGGSKMSKSKGNTVSPEEIIAKYGADTARLFILFAAPPERDLEWSDRGVEGAHRFLHRVWRLVHAYSEPIAGVAGTLVGSGDGQTGAAQPVAGQTDVKLAAKGYDLSALNNDDRELVRVAHYTVKKLTEDIGQRFNFNTAVSTIMEMVNHLYQYKDKVPAEQQNIPLVKDALARLVLVLAPFAPHICEELWQVIGGGDSVYKQPWPNYDEQALVRDEVEVVVQINGKVREKLQVTNGLDGEALKAKALETEKVQALIAGKSVVKVITVPNKLVNIVVK</sequence>
<evidence type="ECO:0000256" key="6">
    <source>
        <dbReference type="ARBA" id="ARBA00022917"/>
    </source>
</evidence>
<dbReference type="Pfam" id="PF00133">
    <property type="entry name" value="tRNA-synt_1"/>
    <property type="match status" value="1"/>
</dbReference>
<evidence type="ECO:0000256" key="7">
    <source>
        <dbReference type="ARBA" id="ARBA00023146"/>
    </source>
</evidence>
<comment type="similarity">
    <text evidence="1 9 10">Belongs to the class-I aminoacyl-tRNA synthetase family.</text>
</comment>
<feature type="domain" description="Leucyl-tRNA synthetase editing" evidence="14">
    <location>
        <begin position="221"/>
        <end position="412"/>
    </location>
</feature>
<dbReference type="Pfam" id="PF13603">
    <property type="entry name" value="tRNA-synt_1_2"/>
    <property type="match status" value="1"/>
</dbReference>
<comment type="catalytic activity">
    <reaction evidence="8 9">
        <text>tRNA(Leu) + L-leucine + ATP = L-leucyl-tRNA(Leu) + AMP + diphosphate</text>
        <dbReference type="Rhea" id="RHEA:11688"/>
        <dbReference type="Rhea" id="RHEA-COMP:9613"/>
        <dbReference type="Rhea" id="RHEA-COMP:9622"/>
        <dbReference type="ChEBI" id="CHEBI:30616"/>
        <dbReference type="ChEBI" id="CHEBI:33019"/>
        <dbReference type="ChEBI" id="CHEBI:57427"/>
        <dbReference type="ChEBI" id="CHEBI:78442"/>
        <dbReference type="ChEBI" id="CHEBI:78494"/>
        <dbReference type="ChEBI" id="CHEBI:456215"/>
        <dbReference type="EC" id="6.1.1.4"/>
    </reaction>
</comment>
<dbReference type="GO" id="GO:0005829">
    <property type="term" value="C:cytosol"/>
    <property type="evidence" value="ECO:0007669"/>
    <property type="project" value="TreeGrafter"/>
</dbReference>
<dbReference type="InterPro" id="IPR001412">
    <property type="entry name" value="aa-tRNA-synth_I_CS"/>
</dbReference>
<dbReference type="Proteomes" id="UP000471031">
    <property type="component" value="Unassembled WGS sequence"/>
</dbReference>
<dbReference type="PANTHER" id="PTHR43740">
    <property type="entry name" value="LEUCYL-TRNA SYNTHETASE"/>
    <property type="match status" value="1"/>
</dbReference>
<dbReference type="InterPro" id="IPR002302">
    <property type="entry name" value="Leu-tRNA-ligase"/>
</dbReference>
<keyword evidence="3 9" id="KW-0436">Ligase</keyword>
<evidence type="ECO:0000256" key="2">
    <source>
        <dbReference type="ARBA" id="ARBA00022490"/>
    </source>
</evidence>
<organism evidence="15 16">
    <name type="scientific">Heliomicrobium gestii</name>
    <name type="common">Heliobacterium gestii</name>
    <dbReference type="NCBI Taxonomy" id="2699"/>
    <lineage>
        <taxon>Bacteria</taxon>
        <taxon>Bacillati</taxon>
        <taxon>Bacillota</taxon>
        <taxon>Clostridia</taxon>
        <taxon>Eubacteriales</taxon>
        <taxon>Heliobacteriaceae</taxon>
        <taxon>Heliomicrobium</taxon>
    </lineage>
</organism>
<evidence type="ECO:0000313" key="15">
    <source>
        <dbReference type="EMBL" id="MZP42325.1"/>
    </source>
</evidence>